<reference evidence="1" key="1">
    <citation type="journal article" date="2021" name="Environ. Microbiol.">
        <title>Gene family expansions and transcriptome signatures uncover fungal adaptations to wood decay.</title>
        <authorList>
            <person name="Hage H."/>
            <person name="Miyauchi S."/>
            <person name="Viragh M."/>
            <person name="Drula E."/>
            <person name="Min B."/>
            <person name="Chaduli D."/>
            <person name="Navarro D."/>
            <person name="Favel A."/>
            <person name="Norest M."/>
            <person name="Lesage-Meessen L."/>
            <person name="Balint B."/>
            <person name="Merenyi Z."/>
            <person name="de Eugenio L."/>
            <person name="Morin E."/>
            <person name="Martinez A.T."/>
            <person name="Baldrian P."/>
            <person name="Stursova M."/>
            <person name="Martinez M.J."/>
            <person name="Novotny C."/>
            <person name="Magnuson J.K."/>
            <person name="Spatafora J.W."/>
            <person name="Maurice S."/>
            <person name="Pangilinan J."/>
            <person name="Andreopoulos W."/>
            <person name="LaButti K."/>
            <person name="Hundley H."/>
            <person name="Na H."/>
            <person name="Kuo A."/>
            <person name="Barry K."/>
            <person name="Lipzen A."/>
            <person name="Henrissat B."/>
            <person name="Riley R."/>
            <person name="Ahrendt S."/>
            <person name="Nagy L.G."/>
            <person name="Grigoriev I.V."/>
            <person name="Martin F."/>
            <person name="Rosso M.N."/>
        </authorList>
    </citation>
    <scope>NUCLEOTIDE SEQUENCE</scope>
    <source>
        <strain evidence="1">CBS 384.51</strain>
    </source>
</reference>
<protein>
    <submittedName>
        <fullName evidence="1">Uncharacterized protein</fullName>
    </submittedName>
</protein>
<comment type="caution">
    <text evidence="1">The sequence shown here is derived from an EMBL/GenBank/DDBJ whole genome shotgun (WGS) entry which is preliminary data.</text>
</comment>
<proteinExistence type="predicted"/>
<gene>
    <name evidence="1" type="ORF">BDY19DRAFT_880926</name>
</gene>
<name>A0ACB8UIT7_9APHY</name>
<accession>A0ACB8UIT7</accession>
<organism evidence="1 2">
    <name type="scientific">Irpex rosettiformis</name>
    <dbReference type="NCBI Taxonomy" id="378272"/>
    <lineage>
        <taxon>Eukaryota</taxon>
        <taxon>Fungi</taxon>
        <taxon>Dikarya</taxon>
        <taxon>Basidiomycota</taxon>
        <taxon>Agaricomycotina</taxon>
        <taxon>Agaricomycetes</taxon>
        <taxon>Polyporales</taxon>
        <taxon>Irpicaceae</taxon>
        <taxon>Irpex</taxon>
    </lineage>
</organism>
<sequence>MPPGPVLLTLSLWAQGHITALFKATTTQEFDDAFDAFLAHRVDTIVVNGEKLTRDQYKSRLQAARSLEQSAEVKYLGTVEVQDARRAGEVGTFLTAEIFEKVFIFGAPASETVTISFNLK</sequence>
<dbReference type="EMBL" id="MU274900">
    <property type="protein sequence ID" value="KAI0094220.1"/>
    <property type="molecule type" value="Genomic_DNA"/>
</dbReference>
<keyword evidence="2" id="KW-1185">Reference proteome</keyword>
<dbReference type="Proteomes" id="UP001055072">
    <property type="component" value="Unassembled WGS sequence"/>
</dbReference>
<evidence type="ECO:0000313" key="1">
    <source>
        <dbReference type="EMBL" id="KAI0094220.1"/>
    </source>
</evidence>
<evidence type="ECO:0000313" key="2">
    <source>
        <dbReference type="Proteomes" id="UP001055072"/>
    </source>
</evidence>